<dbReference type="PANTHER" id="PTHR35010">
    <property type="entry name" value="BLL4672 PROTEIN-RELATED"/>
    <property type="match status" value="1"/>
</dbReference>
<dbReference type="Gene3D" id="1.10.260.40">
    <property type="entry name" value="lambda repressor-like DNA-binding domains"/>
    <property type="match status" value="1"/>
</dbReference>
<dbReference type="EMBL" id="VXRG01000144">
    <property type="protein sequence ID" value="MXY95314.1"/>
    <property type="molecule type" value="Genomic_DNA"/>
</dbReference>
<dbReference type="PANTHER" id="PTHR35010:SF3">
    <property type="entry name" value="BLL4873 PROTEIN"/>
    <property type="match status" value="1"/>
</dbReference>
<dbReference type="GO" id="GO:0003677">
    <property type="term" value="F:DNA binding"/>
    <property type="evidence" value="ECO:0007669"/>
    <property type="project" value="InterPro"/>
</dbReference>
<dbReference type="PROSITE" id="PS50943">
    <property type="entry name" value="HTH_CROC1"/>
    <property type="match status" value="1"/>
</dbReference>
<evidence type="ECO:0000313" key="2">
    <source>
        <dbReference type="EMBL" id="MXY95314.1"/>
    </source>
</evidence>
<name>A0A6B0YW03_9CHLR</name>
<dbReference type="SUPFAM" id="SSF47413">
    <property type="entry name" value="lambda repressor-like DNA-binding domains"/>
    <property type="match status" value="1"/>
</dbReference>
<feature type="domain" description="HTH cro/C1-type" evidence="1">
    <location>
        <begin position="24"/>
        <end position="72"/>
    </location>
</feature>
<dbReference type="Pfam" id="PF01381">
    <property type="entry name" value="HTH_3"/>
    <property type="match status" value="1"/>
</dbReference>
<dbReference type="Pfam" id="PF17765">
    <property type="entry name" value="MLTR_LBD"/>
    <property type="match status" value="1"/>
</dbReference>
<dbReference type="InterPro" id="IPR041413">
    <property type="entry name" value="MLTR_LBD"/>
</dbReference>
<accession>A0A6B0YW03</accession>
<dbReference type="InterPro" id="IPR010982">
    <property type="entry name" value="Lambda_DNA-bd_dom_sf"/>
</dbReference>
<protein>
    <submittedName>
        <fullName evidence="2">Helix-turn-helix transcriptional regulator</fullName>
    </submittedName>
</protein>
<dbReference type="AlphaFoldDB" id="A0A6B0YW03"/>
<proteinExistence type="predicted"/>
<dbReference type="CDD" id="cd00093">
    <property type="entry name" value="HTH_XRE"/>
    <property type="match status" value="1"/>
</dbReference>
<dbReference type="Gene3D" id="3.30.450.180">
    <property type="match status" value="1"/>
</dbReference>
<gene>
    <name evidence="2" type="ORF">F4Y42_17870</name>
</gene>
<dbReference type="SMART" id="SM00530">
    <property type="entry name" value="HTH_XRE"/>
    <property type="match status" value="1"/>
</dbReference>
<sequence length="287" mass="32452">MEHETFGKIVAALRKEQIDFATGRRWSQQKLAGETGLTKRIVSKIERGRQARLEGEVLQELARAFELTSLERREFFAMASQSADRAVVRADLDHREVFEKVWASLGAIGLPAFLMDTFGNIIGINRAMAAFHGCSMTQINEAKVTEEGANLLGMLFAPDSTLRRALGNGWHANAMTVIGQWRAMTLRYRHTDRFRRLFSALSAFPDFPIFWSASRERRQDVNTRLRSLIYTHGVHGPVGYTVFTDVTLSDRGDLYLSTYVPQDRNTIEVFQRLAVGSQQALPLASWP</sequence>
<comment type="caution">
    <text evidence="2">The sequence shown here is derived from an EMBL/GenBank/DDBJ whole genome shotgun (WGS) entry which is preliminary data.</text>
</comment>
<dbReference type="InterPro" id="IPR001387">
    <property type="entry name" value="Cro/C1-type_HTH"/>
</dbReference>
<evidence type="ECO:0000259" key="1">
    <source>
        <dbReference type="PROSITE" id="PS50943"/>
    </source>
</evidence>
<organism evidence="2">
    <name type="scientific">Caldilineaceae bacterium SB0664_bin_27</name>
    <dbReference type="NCBI Taxonomy" id="2605260"/>
    <lineage>
        <taxon>Bacteria</taxon>
        <taxon>Bacillati</taxon>
        <taxon>Chloroflexota</taxon>
        <taxon>Caldilineae</taxon>
        <taxon>Caldilineales</taxon>
        <taxon>Caldilineaceae</taxon>
    </lineage>
</organism>
<reference evidence="2" key="1">
    <citation type="submission" date="2019-09" db="EMBL/GenBank/DDBJ databases">
        <title>Characterisation of the sponge microbiome using genome-centric metagenomics.</title>
        <authorList>
            <person name="Engelberts J.P."/>
            <person name="Robbins S.J."/>
            <person name="De Goeij J.M."/>
            <person name="Aranda M."/>
            <person name="Bell S.C."/>
            <person name="Webster N.S."/>
        </authorList>
    </citation>
    <scope>NUCLEOTIDE SEQUENCE</scope>
    <source>
        <strain evidence="2">SB0664_bin_27</strain>
    </source>
</reference>